<dbReference type="InterPro" id="IPR007125">
    <property type="entry name" value="H2A/H2B/H3"/>
</dbReference>
<name>A0A5N4C2K1_CAMDR</name>
<evidence type="ECO:0000313" key="3">
    <source>
        <dbReference type="Proteomes" id="UP000299084"/>
    </source>
</evidence>
<sequence>MTEGAWVQNAASLGEGPETLQREVYEWREHPAQGKTWYVNGGGSRHREAYGGGVLVQAGRRSVGVGCQQPRKRHDRKPMGIEIMQPWEGLGRRWQAEVHCHLQRPGQWDSWARRVGLEPSTIMSRGRNRWRHSLSRSTRAELQFPVSRLDRLLRLGPNAQRLSSSTPIFLAGILEYLTAHILDLAGVEARSSHDVRITPEHVQRALDNHEYLSRLFQPGAFPRVSAMPVPEDRAQPGLSSSLNSPPNYPQMREAWTSAEGLRRGGWGWKVWSGWDAGIHDFRERFPMVTVQGVVLVGGAGRGCGGRGLQAYGAGRWAGAPRHVEFPRVMVVTGEGLKTVTRRGAEGFIHDGDRLEVGEGDGAVGMDLVGQGLYMKMEDSEITGPGFAIPVHHFLTMAPFTDTAHVSLPGYHMLRRAYPKCHRACFSRDCWVPGPLARKKPGLHLQTVQSSLWFPLCSPLPGDSLSLPPPTTDGSWELA</sequence>
<dbReference type="CDD" id="cd00074">
    <property type="entry name" value="HFD_H2A"/>
    <property type="match status" value="1"/>
</dbReference>
<protein>
    <submittedName>
        <fullName evidence="2">Histone H2A-Bbd type 1</fullName>
    </submittedName>
</protein>
<keyword evidence="3" id="KW-1185">Reference proteome</keyword>
<proteinExistence type="predicted"/>
<gene>
    <name evidence="2" type="ORF">Cadr_000003504</name>
</gene>
<dbReference type="SMART" id="SM00414">
    <property type="entry name" value="H2A"/>
    <property type="match status" value="1"/>
</dbReference>
<dbReference type="Pfam" id="PF00125">
    <property type="entry name" value="Histone"/>
    <property type="match status" value="1"/>
</dbReference>
<dbReference type="STRING" id="9838.ENSCDRP00005027657"/>
<organism evidence="2 3">
    <name type="scientific">Camelus dromedarius</name>
    <name type="common">Dromedary</name>
    <name type="synonym">Arabian camel</name>
    <dbReference type="NCBI Taxonomy" id="9838"/>
    <lineage>
        <taxon>Eukaryota</taxon>
        <taxon>Metazoa</taxon>
        <taxon>Chordata</taxon>
        <taxon>Craniata</taxon>
        <taxon>Vertebrata</taxon>
        <taxon>Euteleostomi</taxon>
        <taxon>Mammalia</taxon>
        <taxon>Eutheria</taxon>
        <taxon>Laurasiatheria</taxon>
        <taxon>Artiodactyla</taxon>
        <taxon>Tylopoda</taxon>
        <taxon>Camelidae</taxon>
        <taxon>Camelus</taxon>
    </lineage>
</organism>
<dbReference type="InterPro" id="IPR009072">
    <property type="entry name" value="Histone-fold"/>
</dbReference>
<feature type="domain" description="Core Histone H2A/H2B/H3" evidence="1">
    <location>
        <begin position="130"/>
        <end position="206"/>
    </location>
</feature>
<evidence type="ECO:0000313" key="2">
    <source>
        <dbReference type="EMBL" id="KAB1252904.1"/>
    </source>
</evidence>
<dbReference type="GO" id="GO:0003677">
    <property type="term" value="F:DNA binding"/>
    <property type="evidence" value="ECO:0007669"/>
    <property type="project" value="InterPro"/>
</dbReference>
<dbReference type="PANTHER" id="PTHR23430">
    <property type="entry name" value="HISTONE H2A"/>
    <property type="match status" value="1"/>
</dbReference>
<dbReference type="GO" id="GO:0030527">
    <property type="term" value="F:structural constituent of chromatin"/>
    <property type="evidence" value="ECO:0007669"/>
    <property type="project" value="InterPro"/>
</dbReference>
<dbReference type="InterPro" id="IPR002119">
    <property type="entry name" value="Histone_H2A"/>
</dbReference>
<dbReference type="GO" id="GO:0000786">
    <property type="term" value="C:nucleosome"/>
    <property type="evidence" value="ECO:0007669"/>
    <property type="project" value="InterPro"/>
</dbReference>
<dbReference type="GO" id="GO:0046982">
    <property type="term" value="F:protein heterodimerization activity"/>
    <property type="evidence" value="ECO:0007669"/>
    <property type="project" value="InterPro"/>
</dbReference>
<reference evidence="2 3" key="1">
    <citation type="journal article" date="2019" name="Mol. Ecol. Resour.">
        <title>Improving Illumina assemblies with Hi-C and long reads: an example with the North African dromedary.</title>
        <authorList>
            <person name="Elbers J.P."/>
            <person name="Rogers M.F."/>
            <person name="Perelman P.L."/>
            <person name="Proskuryakova A.A."/>
            <person name="Serdyukova N.A."/>
            <person name="Johnson W.E."/>
            <person name="Horin P."/>
            <person name="Corander J."/>
            <person name="Murphy D."/>
            <person name="Burger P.A."/>
        </authorList>
    </citation>
    <scope>NUCLEOTIDE SEQUENCE [LARGE SCALE GENOMIC DNA]</scope>
    <source>
        <strain evidence="2">Drom800</strain>
        <tissue evidence="2">Blood</tissue>
    </source>
</reference>
<evidence type="ECO:0000259" key="1">
    <source>
        <dbReference type="Pfam" id="PF00125"/>
    </source>
</evidence>
<dbReference type="AlphaFoldDB" id="A0A5N4C2K1"/>
<dbReference type="EMBL" id="JWIN03000037">
    <property type="protein sequence ID" value="KAB1252904.1"/>
    <property type="molecule type" value="Genomic_DNA"/>
</dbReference>
<dbReference type="Proteomes" id="UP000299084">
    <property type="component" value="Unassembled WGS sequence"/>
</dbReference>
<comment type="caution">
    <text evidence="2">The sequence shown here is derived from an EMBL/GenBank/DDBJ whole genome shotgun (WGS) entry which is preliminary data.</text>
</comment>
<dbReference type="Gene3D" id="1.10.20.10">
    <property type="entry name" value="Histone, subunit A"/>
    <property type="match status" value="1"/>
</dbReference>
<accession>A0A5N4C2K1</accession>
<dbReference type="SUPFAM" id="SSF47113">
    <property type="entry name" value="Histone-fold"/>
    <property type="match status" value="1"/>
</dbReference>
<dbReference type="PRINTS" id="PR00620">
    <property type="entry name" value="HISTONEH2A"/>
</dbReference>